<feature type="transmembrane region" description="Helical" evidence="6">
    <location>
        <begin position="248"/>
        <end position="270"/>
    </location>
</feature>
<feature type="transmembrane region" description="Helical" evidence="6">
    <location>
        <begin position="216"/>
        <end position="236"/>
    </location>
</feature>
<dbReference type="InterPro" id="IPR011701">
    <property type="entry name" value="MFS"/>
</dbReference>
<accession>A0A1I7ERQ5</accession>
<gene>
    <name evidence="8" type="ORF">SAMN05192563_10608</name>
</gene>
<proteinExistence type="predicted"/>
<protein>
    <submittedName>
        <fullName evidence="8">Predicted arabinose efflux permease, MFS family</fullName>
    </submittedName>
</protein>
<dbReference type="PANTHER" id="PTHR43124:SF10">
    <property type="entry name" value="PURINE EFFLUX PUMP PBUE"/>
    <property type="match status" value="1"/>
</dbReference>
<feature type="domain" description="Major facilitator superfamily (MFS) profile" evidence="7">
    <location>
        <begin position="1"/>
        <end position="367"/>
    </location>
</feature>
<comment type="subcellular location">
    <subcellularLocation>
        <location evidence="1">Cell membrane</location>
        <topology evidence="1">Multi-pass membrane protein</topology>
    </subcellularLocation>
</comment>
<organism evidence="8 9">
    <name type="scientific">Paraburkholderia aspalathi</name>
    <dbReference type="NCBI Taxonomy" id="1324617"/>
    <lineage>
        <taxon>Bacteria</taxon>
        <taxon>Pseudomonadati</taxon>
        <taxon>Pseudomonadota</taxon>
        <taxon>Betaproteobacteria</taxon>
        <taxon>Burkholderiales</taxon>
        <taxon>Burkholderiaceae</taxon>
        <taxon>Paraburkholderia</taxon>
    </lineage>
</organism>
<feature type="transmembrane region" description="Helical" evidence="6">
    <location>
        <begin position="78"/>
        <end position="101"/>
    </location>
</feature>
<keyword evidence="4 6" id="KW-1133">Transmembrane helix</keyword>
<feature type="transmembrane region" description="Helical" evidence="6">
    <location>
        <begin position="182"/>
        <end position="204"/>
    </location>
</feature>
<dbReference type="OrthoDB" id="7029536at2"/>
<dbReference type="InterPro" id="IPR050189">
    <property type="entry name" value="MFS_Efflux_Transporters"/>
</dbReference>
<evidence type="ECO:0000259" key="7">
    <source>
        <dbReference type="PROSITE" id="PS50850"/>
    </source>
</evidence>
<dbReference type="InterPro" id="IPR036259">
    <property type="entry name" value="MFS_trans_sf"/>
</dbReference>
<dbReference type="GO" id="GO:0022857">
    <property type="term" value="F:transmembrane transporter activity"/>
    <property type="evidence" value="ECO:0007669"/>
    <property type="project" value="InterPro"/>
</dbReference>
<keyword evidence="3 6" id="KW-0812">Transmembrane</keyword>
<evidence type="ECO:0000256" key="4">
    <source>
        <dbReference type="ARBA" id="ARBA00022989"/>
    </source>
</evidence>
<evidence type="ECO:0000313" key="8">
    <source>
        <dbReference type="EMBL" id="SFU26592.1"/>
    </source>
</evidence>
<feature type="transmembrane region" description="Helical" evidence="6">
    <location>
        <begin position="134"/>
        <end position="154"/>
    </location>
</feature>
<keyword evidence="5 6" id="KW-0472">Membrane</keyword>
<evidence type="ECO:0000256" key="3">
    <source>
        <dbReference type="ARBA" id="ARBA00022692"/>
    </source>
</evidence>
<evidence type="ECO:0000313" key="9">
    <source>
        <dbReference type="Proteomes" id="UP000198844"/>
    </source>
</evidence>
<dbReference type="SUPFAM" id="SSF103473">
    <property type="entry name" value="MFS general substrate transporter"/>
    <property type="match status" value="1"/>
</dbReference>
<dbReference type="Proteomes" id="UP000198844">
    <property type="component" value="Unassembled WGS sequence"/>
</dbReference>
<feature type="transmembrane region" description="Helical" evidence="6">
    <location>
        <begin position="315"/>
        <end position="339"/>
    </location>
</feature>
<dbReference type="AlphaFoldDB" id="A0A1I7ERQ5"/>
<reference evidence="8 9" key="1">
    <citation type="submission" date="2016-10" db="EMBL/GenBank/DDBJ databases">
        <authorList>
            <person name="de Groot N.N."/>
        </authorList>
    </citation>
    <scope>NUCLEOTIDE SEQUENCE [LARGE SCALE GENOMIC DNA]</scope>
    <source>
        <strain evidence="8 9">LMG 27731</strain>
    </source>
</reference>
<dbReference type="PANTHER" id="PTHR43124">
    <property type="entry name" value="PURINE EFFLUX PUMP PBUE"/>
    <property type="match status" value="1"/>
</dbReference>
<evidence type="ECO:0000256" key="1">
    <source>
        <dbReference type="ARBA" id="ARBA00004651"/>
    </source>
</evidence>
<dbReference type="Gene3D" id="1.20.1250.20">
    <property type="entry name" value="MFS general substrate transporter like domains"/>
    <property type="match status" value="1"/>
</dbReference>
<sequence>MIAALLPTIAADLSVKVATAGQLVTIFALAYAVSSPILTAALGGVDRRRLLIFSLAAFAVANLVAASVHSFWTLAGARILLALAAGLYVPGANALASALVTPERRGRALAIVNGGITIAIALGVPIGALVGERLGWRMTFVGVAALSALATVALKLRLPVHIGAGLHTATLRERLVVVRQPVVAHALATTTLWAIGAYTVYTYLAPFLRSATVVSAPQISLVLLVWGISAAVGVALGGSFSDRHGPAAVQIPALVVLAFAFSTLSISAHFLSPAMATLPVCIAVVLWGISAWSFYPPQQARLISAIGLKAAPIALSLNASFMYLGFSLGAAIGSVTLALSGTANLGYVGALFELGSLLLIRVLTSLKLPGELIPPAGQVHARPAESLPPR</sequence>
<evidence type="ECO:0000256" key="6">
    <source>
        <dbReference type="SAM" id="Phobius"/>
    </source>
</evidence>
<evidence type="ECO:0000256" key="5">
    <source>
        <dbReference type="ARBA" id="ARBA00023136"/>
    </source>
</evidence>
<evidence type="ECO:0000256" key="2">
    <source>
        <dbReference type="ARBA" id="ARBA00022475"/>
    </source>
</evidence>
<feature type="transmembrane region" description="Helical" evidence="6">
    <location>
        <begin position="20"/>
        <end position="43"/>
    </location>
</feature>
<dbReference type="EMBL" id="FPBH01000060">
    <property type="protein sequence ID" value="SFU26592.1"/>
    <property type="molecule type" value="Genomic_DNA"/>
</dbReference>
<feature type="transmembrane region" description="Helical" evidence="6">
    <location>
        <begin position="276"/>
        <end position="295"/>
    </location>
</feature>
<dbReference type="Pfam" id="PF07690">
    <property type="entry name" value="MFS_1"/>
    <property type="match status" value="1"/>
</dbReference>
<dbReference type="PROSITE" id="PS50850">
    <property type="entry name" value="MFS"/>
    <property type="match status" value="1"/>
</dbReference>
<dbReference type="InterPro" id="IPR020846">
    <property type="entry name" value="MFS_dom"/>
</dbReference>
<feature type="transmembrane region" description="Helical" evidence="6">
    <location>
        <begin position="108"/>
        <end position="128"/>
    </location>
</feature>
<feature type="transmembrane region" description="Helical" evidence="6">
    <location>
        <begin position="50"/>
        <end position="72"/>
    </location>
</feature>
<dbReference type="GO" id="GO:0005886">
    <property type="term" value="C:plasma membrane"/>
    <property type="evidence" value="ECO:0007669"/>
    <property type="project" value="UniProtKB-SubCell"/>
</dbReference>
<name>A0A1I7ERQ5_9BURK</name>
<keyword evidence="2" id="KW-1003">Cell membrane</keyword>
<dbReference type="CDD" id="cd17324">
    <property type="entry name" value="MFS_NepI_like"/>
    <property type="match status" value="1"/>
</dbReference>